<dbReference type="EMBL" id="CP003923">
    <property type="protein sequence ID" value="AIC95413.1"/>
    <property type="molecule type" value="Genomic_DNA"/>
</dbReference>
<sequence>MNVNKARKLMRDGIEKQRILVLEKLNDAIETSARRHQTGGVITITSADIDLMNIRKAGYFYNSPADKESVKFYIDNLTLAGFKVEQLFSSENEARLHISWEEE</sequence>
<keyword evidence="2" id="KW-1185">Reference proteome</keyword>
<proteinExistence type="predicted"/>
<dbReference type="STRING" id="1246626.BleG1_2849"/>
<gene>
    <name evidence="1" type="ORF">BleG1_2849</name>
</gene>
<evidence type="ECO:0000313" key="1">
    <source>
        <dbReference type="EMBL" id="AIC95413.1"/>
    </source>
</evidence>
<dbReference type="Proteomes" id="UP000027142">
    <property type="component" value="Chromosome"/>
</dbReference>
<dbReference type="AlphaFoldDB" id="A0A060M4E0"/>
<protein>
    <submittedName>
        <fullName evidence="1">Uncharacterized protein</fullName>
    </submittedName>
</protein>
<organism evidence="1 2">
    <name type="scientific">Shouchella lehensis G1</name>
    <dbReference type="NCBI Taxonomy" id="1246626"/>
    <lineage>
        <taxon>Bacteria</taxon>
        <taxon>Bacillati</taxon>
        <taxon>Bacillota</taxon>
        <taxon>Bacilli</taxon>
        <taxon>Bacillales</taxon>
        <taxon>Bacillaceae</taxon>
        <taxon>Shouchella</taxon>
    </lineage>
</organism>
<dbReference type="RefSeq" id="WP_038482229.1">
    <property type="nucleotide sequence ID" value="NZ_CP003923.1"/>
</dbReference>
<dbReference type="KEGG" id="ble:BleG1_2849"/>
<dbReference type="eggNOG" id="ENOG5030EE2">
    <property type="taxonomic scope" value="Bacteria"/>
</dbReference>
<dbReference type="PATRIC" id="fig|1246626.3.peg.2840"/>
<evidence type="ECO:0000313" key="2">
    <source>
        <dbReference type="Proteomes" id="UP000027142"/>
    </source>
</evidence>
<reference evidence="1 2" key="1">
    <citation type="journal article" date="2014" name="Gene">
        <title>A comparative genomic analysis of the alkalitolerant soil bacterium Bacillus lehensis G1.</title>
        <authorList>
            <person name="Noor Y.M."/>
            <person name="Samsulrizal N.H."/>
            <person name="Jema'on N.A."/>
            <person name="Low K.O."/>
            <person name="Ramli A.N."/>
            <person name="Alias N.I."/>
            <person name="Damis S.I."/>
            <person name="Fuzi S.F."/>
            <person name="Isa M.N."/>
            <person name="Murad A.M."/>
            <person name="Raih M.F."/>
            <person name="Bakar F.D."/>
            <person name="Najimudin N."/>
            <person name="Mahadi N.M."/>
            <person name="Illias R.M."/>
        </authorList>
    </citation>
    <scope>NUCLEOTIDE SEQUENCE [LARGE SCALE GENOMIC DNA]</scope>
    <source>
        <strain evidence="1 2">G1</strain>
    </source>
</reference>
<name>A0A060M4E0_9BACI</name>
<dbReference type="HOGENOM" id="CLU_177533_0_0_9"/>
<accession>A0A060M4E0</accession>